<evidence type="ECO:0000313" key="3">
    <source>
        <dbReference type="EMBL" id="KAK1697150.1"/>
    </source>
</evidence>
<dbReference type="SUPFAM" id="SSF56672">
    <property type="entry name" value="DNA/RNA polymerases"/>
    <property type="match status" value="1"/>
</dbReference>
<dbReference type="PANTHER" id="PTHR43383">
    <property type="entry name" value="NODULIN 6"/>
    <property type="match status" value="1"/>
</dbReference>
<gene>
    <name evidence="3" type="ORF">QYE76_013847</name>
</gene>
<dbReference type="InterPro" id="IPR043502">
    <property type="entry name" value="DNA/RNA_pol_sf"/>
</dbReference>
<keyword evidence="4" id="KW-1185">Reference proteome</keyword>
<feature type="region of interest" description="Disordered" evidence="1">
    <location>
        <begin position="226"/>
        <end position="259"/>
    </location>
</feature>
<dbReference type="InterPro" id="IPR013103">
    <property type="entry name" value="RVT_2"/>
</dbReference>
<accession>A0AAD8TZL3</accession>
<evidence type="ECO:0000313" key="4">
    <source>
        <dbReference type="Proteomes" id="UP001231189"/>
    </source>
</evidence>
<feature type="region of interest" description="Disordered" evidence="1">
    <location>
        <begin position="158"/>
        <end position="180"/>
    </location>
</feature>
<dbReference type="EMBL" id="JAUUTY010000001">
    <property type="protein sequence ID" value="KAK1697150.1"/>
    <property type="molecule type" value="Genomic_DNA"/>
</dbReference>
<dbReference type="Proteomes" id="UP001231189">
    <property type="component" value="Unassembled WGS sequence"/>
</dbReference>
<evidence type="ECO:0000259" key="2">
    <source>
        <dbReference type="Pfam" id="PF07727"/>
    </source>
</evidence>
<dbReference type="Pfam" id="PF07727">
    <property type="entry name" value="RVT_2"/>
    <property type="match status" value="1"/>
</dbReference>
<sequence>MGDELTTALEKLAQLLVAKNAESTSAEGGAARVSQAEMVQKVELMPNEVKLEGMSNYLSWSRRALLILRTKGLDGHVQGSAAEPEDKGSADWKKWSATDSLIFAWLLNSLTPSIAASAEGLPNAAEVWSTLSKMYSGKGNLMLMAQIEDDVHDLRQAHGTGQEGESELMQGETISEPQPQPIVGLIPGRQDGDGEGQNLPQRWRRLNEEQNLQVYSRRQVGAQHVQGEQQELQVEHQDNSEIVSSSESQVDRDSTTMGEGQMDLPIALRKGTRACVGRLQKKYDECDIGNFVSYEALSPSYKAFVASLQSVSIPTDWKVAKEDKKWRAAMLEELQALRKNKTWELVTLPTGKRAVSCKWVYTVKQNAQGKIERYKARLVARGYTQTYGIDYDETFAPVAKMNTVRILISCATNFGWPLHQLDVKNAFLHGDLHEEVYMEIPPGFSSAETTGKVCRLKKSLYGLKQSPRAWFDKFRHAVCDMGYRQFNGDHTVFYRHFKGKITILAVYVDDIIITGDDEGEIARLKKCLSKAFEIKDLGRLKYFLGIEVASGLRWSWEDCAGGGAVLRGSGLEECLLVLCKMGDELTTALEKLAQLLVAKNAESTSAEGGAARVSQAEMVQKVELMPNEPPEPWAELVKEDEEALIRRGFLHLALAGAIRKADGEVDRERGDFFSVLPCDACGRLGKEGRGPKGGRRRERAVEGVEGGGGLRLGARLVAAGLEASQEVAVLEQHGVGLPGEA</sequence>
<comment type="caution">
    <text evidence="3">The sequence shown here is derived from an EMBL/GenBank/DDBJ whole genome shotgun (WGS) entry which is preliminary data.</text>
</comment>
<proteinExistence type="predicted"/>
<dbReference type="AlphaFoldDB" id="A0AAD8TZL3"/>
<protein>
    <recommendedName>
        <fullName evidence="2">Reverse transcriptase Ty1/copia-type domain-containing protein</fullName>
    </recommendedName>
</protein>
<dbReference type="PANTHER" id="PTHR43383:SF2">
    <property type="entry name" value="AMIDOHYDROLASE 2 FAMILY PROTEIN"/>
    <property type="match status" value="1"/>
</dbReference>
<feature type="domain" description="Reverse transcriptase Ty1/copia-type" evidence="2">
    <location>
        <begin position="340"/>
        <end position="549"/>
    </location>
</feature>
<reference evidence="3" key="1">
    <citation type="submission" date="2023-07" db="EMBL/GenBank/DDBJ databases">
        <title>A chromosome-level genome assembly of Lolium multiflorum.</title>
        <authorList>
            <person name="Chen Y."/>
            <person name="Copetti D."/>
            <person name="Kolliker R."/>
            <person name="Studer B."/>
        </authorList>
    </citation>
    <scope>NUCLEOTIDE SEQUENCE</scope>
    <source>
        <strain evidence="3">02402/16</strain>
        <tissue evidence="3">Leaf</tissue>
    </source>
</reference>
<evidence type="ECO:0000256" key="1">
    <source>
        <dbReference type="SAM" id="MobiDB-lite"/>
    </source>
</evidence>
<organism evidence="3 4">
    <name type="scientific">Lolium multiflorum</name>
    <name type="common">Italian ryegrass</name>
    <name type="synonym">Lolium perenne subsp. multiflorum</name>
    <dbReference type="NCBI Taxonomy" id="4521"/>
    <lineage>
        <taxon>Eukaryota</taxon>
        <taxon>Viridiplantae</taxon>
        <taxon>Streptophyta</taxon>
        <taxon>Embryophyta</taxon>
        <taxon>Tracheophyta</taxon>
        <taxon>Spermatophyta</taxon>
        <taxon>Magnoliopsida</taxon>
        <taxon>Liliopsida</taxon>
        <taxon>Poales</taxon>
        <taxon>Poaceae</taxon>
        <taxon>BOP clade</taxon>
        <taxon>Pooideae</taxon>
        <taxon>Poodae</taxon>
        <taxon>Poeae</taxon>
        <taxon>Poeae Chloroplast Group 2 (Poeae type)</taxon>
        <taxon>Loliodinae</taxon>
        <taxon>Loliinae</taxon>
        <taxon>Lolium</taxon>
    </lineage>
</organism>
<name>A0AAD8TZL3_LOLMU</name>